<dbReference type="SUPFAM" id="SSF53448">
    <property type="entry name" value="Nucleotide-diphospho-sugar transferases"/>
    <property type="match status" value="1"/>
</dbReference>
<dbReference type="CDD" id="cd01801">
    <property type="entry name" value="Ubl_TECR_like"/>
    <property type="match status" value="1"/>
</dbReference>
<accession>A0A0N4UID3</accession>
<evidence type="ECO:0000313" key="17">
    <source>
        <dbReference type="EMBL" id="VDN60023.1"/>
    </source>
</evidence>
<evidence type="ECO:0000313" key="19">
    <source>
        <dbReference type="Proteomes" id="UP000274756"/>
    </source>
</evidence>
<reference evidence="17 19" key="2">
    <citation type="submission" date="2018-11" db="EMBL/GenBank/DDBJ databases">
        <authorList>
            <consortium name="Pathogen Informatics"/>
        </authorList>
    </citation>
    <scope>NUCLEOTIDE SEQUENCE [LARGE SCALE GENOMIC DNA]</scope>
</reference>
<feature type="transmembrane region" description="Helical" evidence="15">
    <location>
        <begin position="133"/>
        <end position="154"/>
    </location>
</feature>
<evidence type="ECO:0000256" key="15">
    <source>
        <dbReference type="SAM" id="Phobius"/>
    </source>
</evidence>
<dbReference type="PANTHER" id="PTHR10556">
    <property type="entry name" value="3-OXO-5-ALPHA-STEROID 4-DEHYDROGENASE"/>
    <property type="match status" value="1"/>
</dbReference>
<gene>
    <name evidence="17" type="ORF">DME_LOCUS9996</name>
</gene>
<evidence type="ECO:0000313" key="18">
    <source>
        <dbReference type="Proteomes" id="UP000038040"/>
    </source>
</evidence>
<dbReference type="PROSITE" id="PS50244">
    <property type="entry name" value="S5A_REDUCTASE"/>
    <property type="match status" value="1"/>
</dbReference>
<keyword evidence="12" id="KW-0443">Lipid metabolism</keyword>
<dbReference type="AlphaFoldDB" id="A0A0N4UID3"/>
<feature type="transmembrane region" description="Helical" evidence="15">
    <location>
        <begin position="199"/>
        <end position="219"/>
    </location>
</feature>
<dbReference type="Pfam" id="PF21696">
    <property type="entry name" value="TECR_N"/>
    <property type="match status" value="1"/>
</dbReference>
<dbReference type="Proteomes" id="UP000038040">
    <property type="component" value="Unplaced"/>
</dbReference>
<dbReference type="WBParaSite" id="DME_0000736001-mRNA-1">
    <property type="protein sequence ID" value="DME_0000736001-mRNA-1"/>
    <property type="gene ID" value="DME_0000736001"/>
</dbReference>
<evidence type="ECO:0000256" key="7">
    <source>
        <dbReference type="ARBA" id="ARBA00022824"/>
    </source>
</evidence>
<comment type="subcellular location">
    <subcellularLocation>
        <location evidence="1">Endoplasmic reticulum membrane</location>
        <topology evidence="1">Multi-pass membrane protein</topology>
    </subcellularLocation>
</comment>
<feature type="transmembrane region" description="Helical" evidence="15">
    <location>
        <begin position="231"/>
        <end position="254"/>
    </location>
</feature>
<evidence type="ECO:0000256" key="13">
    <source>
        <dbReference type="ARBA" id="ARBA00023136"/>
    </source>
</evidence>
<feature type="transmembrane region" description="Helical" evidence="15">
    <location>
        <begin position="160"/>
        <end position="178"/>
    </location>
</feature>
<dbReference type="OrthoDB" id="540503at2759"/>
<dbReference type="Gene3D" id="3.90.550.10">
    <property type="entry name" value="Spore Coat Polysaccharide Biosynthesis Protein SpsA, Chain A"/>
    <property type="match status" value="1"/>
</dbReference>
<keyword evidence="11" id="KW-0560">Oxidoreductase</keyword>
<dbReference type="Pfam" id="PF02544">
    <property type="entry name" value="Steroid_dh"/>
    <property type="match status" value="1"/>
</dbReference>
<evidence type="ECO:0000256" key="5">
    <source>
        <dbReference type="ARBA" id="ARBA00022516"/>
    </source>
</evidence>
<dbReference type="GO" id="GO:0102758">
    <property type="term" value="F:very-long-chain enoyl-CoA reductase activity"/>
    <property type="evidence" value="ECO:0007669"/>
    <property type="project" value="UniProtKB-EC"/>
</dbReference>
<feature type="domain" description="Ubiquitin-like" evidence="16">
    <location>
        <begin position="45"/>
        <end position="107"/>
    </location>
</feature>
<dbReference type="GO" id="GO:0042761">
    <property type="term" value="P:very long-chain fatty acid biosynthetic process"/>
    <property type="evidence" value="ECO:0007669"/>
    <property type="project" value="TreeGrafter"/>
</dbReference>
<sequence length="707" mass="80684">MDQLNIEKSSNICETIYAEVIRTKKETSEDVAKIFMMAIVSMEIVDAKNMQNSIATIENLSPDETILSLKKRITQINGSLSVERQSLRLDARGKNLNDETYISDLNLPSKGAQLFLKDLGPQISWKTVFLAEYAGPFFIYPVFFFRPGIFYGIMSHDQSINVTSSVRLALLCWTFHYLKRLYETERIHRFSNATMPRFNILKNCAYYWGFCAFISYFINHPHYTPPYFGNVQVFLGLIGFLLSEFGNFSIHVALRELRPEGTKKRKIPYASTNPFTLLFNFVSCPNYTYEIAAWLSFSIMIQSLPAFIFTITGFIQMSIWALNKHRVYLIEFPNYPRTLWDLLIDSILRMAWNEWQAVLLCSGSGNGLLPITENNPKCLVPVAGLPLFWYQLKFLEMNGFKDVFFVVPERSYVKISSLLNGRIPPLHDLNINYITMEESTAEWGTADILRHIEEKINRDFIVVSGDFVSNVDLMPMLSLHRSKNSALTCLLAKNAAQGSVPGSTIKRSNGRDLVGMTASNQLLFMSPEDDIEDRILIEPEFLMKLISARKKYIFKKQGKLIACNKKSETDELINKLNPGSIHSMNGPSFQCFAYVVTSNEQLFIAHCNNIGAYFEANKAVFFHLLPIVIVDFLPLFDENFPPTCKLKDIAFVCDSYIVSNMRLTERNISTTDKPVIKRSVIGKNCLLGIRTKILNSLIMDRCVIKNG</sequence>
<keyword evidence="9" id="KW-0521">NADP</keyword>
<evidence type="ECO:0000256" key="10">
    <source>
        <dbReference type="ARBA" id="ARBA00022989"/>
    </source>
</evidence>
<dbReference type="FunFam" id="3.10.20.90:FF:000131">
    <property type="entry name" value="trans-2,3-enoyl-CoA reductase-like"/>
    <property type="match status" value="1"/>
</dbReference>
<dbReference type="Gene3D" id="3.10.20.90">
    <property type="entry name" value="Phosphatidylinositol 3-kinase Catalytic Subunit, Chain A, domain 1"/>
    <property type="match status" value="1"/>
</dbReference>
<dbReference type="InterPro" id="IPR005835">
    <property type="entry name" value="NTP_transferase_dom"/>
</dbReference>
<dbReference type="InterPro" id="IPR000626">
    <property type="entry name" value="Ubiquitin-like_dom"/>
</dbReference>
<evidence type="ECO:0000256" key="1">
    <source>
        <dbReference type="ARBA" id="ARBA00004477"/>
    </source>
</evidence>
<dbReference type="Pfam" id="PF00483">
    <property type="entry name" value="NTP_transferase"/>
    <property type="match status" value="1"/>
</dbReference>
<keyword evidence="6 15" id="KW-0812">Transmembrane</keyword>
<comment type="similarity">
    <text evidence="3">Belongs to the steroid 5-alpha reductase family.</text>
</comment>
<dbReference type="SUPFAM" id="SSF54236">
    <property type="entry name" value="Ubiquitin-like"/>
    <property type="match status" value="1"/>
</dbReference>
<keyword evidence="5" id="KW-0444">Lipid biosynthesis</keyword>
<evidence type="ECO:0000256" key="12">
    <source>
        <dbReference type="ARBA" id="ARBA00023098"/>
    </source>
</evidence>
<evidence type="ECO:0000256" key="8">
    <source>
        <dbReference type="ARBA" id="ARBA00022832"/>
    </source>
</evidence>
<dbReference type="InterPro" id="IPR001104">
    <property type="entry name" value="3-oxo-5_a-steroid_4-DH_C"/>
</dbReference>
<evidence type="ECO:0000256" key="3">
    <source>
        <dbReference type="ARBA" id="ARBA00007742"/>
    </source>
</evidence>
<reference evidence="20" key="1">
    <citation type="submission" date="2017-02" db="UniProtKB">
        <authorList>
            <consortium name="WormBaseParasite"/>
        </authorList>
    </citation>
    <scope>IDENTIFICATION</scope>
</reference>
<dbReference type="InterPro" id="IPR029044">
    <property type="entry name" value="Nucleotide-diphossugar_trans"/>
</dbReference>
<keyword evidence="14" id="KW-0275">Fatty acid biosynthesis</keyword>
<evidence type="ECO:0000256" key="4">
    <source>
        <dbReference type="ARBA" id="ARBA00012530"/>
    </source>
</evidence>
<name>A0A0N4UID3_DRAME</name>
<evidence type="ECO:0000256" key="14">
    <source>
        <dbReference type="ARBA" id="ARBA00023160"/>
    </source>
</evidence>
<dbReference type="Proteomes" id="UP000274756">
    <property type="component" value="Unassembled WGS sequence"/>
</dbReference>
<evidence type="ECO:0000313" key="20">
    <source>
        <dbReference type="WBParaSite" id="DME_0000736001-mRNA-1"/>
    </source>
</evidence>
<evidence type="ECO:0000256" key="2">
    <source>
        <dbReference type="ARBA" id="ARBA00005194"/>
    </source>
</evidence>
<dbReference type="STRING" id="318479.A0A0N4UID3"/>
<dbReference type="EC" id="1.3.1.93" evidence="4"/>
<dbReference type="InterPro" id="IPR029071">
    <property type="entry name" value="Ubiquitin-like_domsf"/>
</dbReference>
<dbReference type="GO" id="GO:0005789">
    <property type="term" value="C:endoplasmic reticulum membrane"/>
    <property type="evidence" value="ECO:0007669"/>
    <property type="project" value="UniProtKB-SubCell"/>
</dbReference>
<evidence type="ECO:0000256" key="9">
    <source>
        <dbReference type="ARBA" id="ARBA00022857"/>
    </source>
</evidence>
<protein>
    <recommendedName>
        <fullName evidence="4">very-long-chain enoyl-CoA reductase</fullName>
        <ecNumber evidence="4">1.3.1.93</ecNumber>
    </recommendedName>
</protein>
<dbReference type="EMBL" id="UYYG01001198">
    <property type="protein sequence ID" value="VDN60023.1"/>
    <property type="molecule type" value="Genomic_DNA"/>
</dbReference>
<evidence type="ECO:0000256" key="11">
    <source>
        <dbReference type="ARBA" id="ARBA00023002"/>
    </source>
</evidence>
<keyword evidence="10 15" id="KW-1133">Transmembrane helix</keyword>
<keyword evidence="13 15" id="KW-0472">Membrane</keyword>
<dbReference type="InterPro" id="IPR049127">
    <property type="entry name" value="TECR-like_N"/>
</dbReference>
<evidence type="ECO:0000259" key="16">
    <source>
        <dbReference type="PROSITE" id="PS50053"/>
    </source>
</evidence>
<keyword evidence="19" id="KW-1185">Reference proteome</keyword>
<keyword evidence="7" id="KW-0256">Endoplasmic reticulum</keyword>
<dbReference type="PANTHER" id="PTHR10556:SF28">
    <property type="entry name" value="VERY-LONG-CHAIN ENOYL-COA REDUCTASE"/>
    <property type="match status" value="1"/>
</dbReference>
<organism evidence="18 20">
    <name type="scientific">Dracunculus medinensis</name>
    <name type="common">Guinea worm</name>
    <dbReference type="NCBI Taxonomy" id="318479"/>
    <lineage>
        <taxon>Eukaryota</taxon>
        <taxon>Metazoa</taxon>
        <taxon>Ecdysozoa</taxon>
        <taxon>Nematoda</taxon>
        <taxon>Chromadorea</taxon>
        <taxon>Rhabditida</taxon>
        <taxon>Spirurina</taxon>
        <taxon>Dracunculoidea</taxon>
        <taxon>Dracunculidae</taxon>
        <taxon>Dracunculus</taxon>
    </lineage>
</organism>
<feature type="transmembrane region" description="Helical" evidence="15">
    <location>
        <begin position="303"/>
        <end position="322"/>
    </location>
</feature>
<dbReference type="InterPro" id="IPR039357">
    <property type="entry name" value="SRD5A/TECR"/>
</dbReference>
<proteinExistence type="inferred from homology"/>
<evidence type="ECO:0000256" key="6">
    <source>
        <dbReference type="ARBA" id="ARBA00022692"/>
    </source>
</evidence>
<keyword evidence="8" id="KW-0276">Fatty acid metabolism</keyword>
<comment type="pathway">
    <text evidence="2">Lipid metabolism; fatty acid biosynthesis.</text>
</comment>
<dbReference type="PROSITE" id="PS50053">
    <property type="entry name" value="UBIQUITIN_2"/>
    <property type="match status" value="1"/>
</dbReference>